<dbReference type="PANTHER" id="PTHR43304:SF1">
    <property type="entry name" value="PAC DOMAIN-CONTAINING PROTEIN"/>
    <property type="match status" value="1"/>
</dbReference>
<accession>A0ABP7TMJ9</accession>
<evidence type="ECO:0000256" key="3">
    <source>
        <dbReference type="ARBA" id="ARBA00022553"/>
    </source>
</evidence>
<dbReference type="InterPro" id="IPR013655">
    <property type="entry name" value="PAS_fold_3"/>
</dbReference>
<evidence type="ECO:0000313" key="9">
    <source>
        <dbReference type="Proteomes" id="UP001500968"/>
    </source>
</evidence>
<evidence type="ECO:0000256" key="5">
    <source>
        <dbReference type="ARBA" id="ARBA00022777"/>
    </source>
</evidence>
<comment type="catalytic activity">
    <reaction evidence="1">
        <text>ATP + protein L-histidine = ADP + protein N-phospho-L-histidine.</text>
        <dbReference type="EC" id="2.7.13.3"/>
    </reaction>
</comment>
<feature type="domain" description="PAS" evidence="7">
    <location>
        <begin position="24"/>
        <end position="79"/>
    </location>
</feature>
<comment type="caution">
    <text evidence="8">The sequence shown here is derived from an EMBL/GenBank/DDBJ whole genome shotgun (WGS) entry which is preliminary data.</text>
</comment>
<dbReference type="NCBIfam" id="TIGR00229">
    <property type="entry name" value="sensory_box"/>
    <property type="match status" value="1"/>
</dbReference>
<dbReference type="Gene3D" id="1.10.287.130">
    <property type="match status" value="1"/>
</dbReference>
<keyword evidence="3" id="KW-0597">Phosphoprotein</keyword>
<dbReference type="InterPro" id="IPR003661">
    <property type="entry name" value="HisK_dim/P_dom"/>
</dbReference>
<dbReference type="InterPro" id="IPR005467">
    <property type="entry name" value="His_kinase_dom"/>
</dbReference>
<dbReference type="Proteomes" id="UP001500968">
    <property type="component" value="Unassembled WGS sequence"/>
</dbReference>
<dbReference type="RefSeq" id="WP_324690520.1">
    <property type="nucleotide sequence ID" value="NZ_BAABCR010000013.1"/>
</dbReference>
<dbReference type="PRINTS" id="PR00344">
    <property type="entry name" value="BCTRLSENSOR"/>
</dbReference>
<evidence type="ECO:0000259" key="6">
    <source>
        <dbReference type="PROSITE" id="PS50109"/>
    </source>
</evidence>
<dbReference type="CDD" id="cd00075">
    <property type="entry name" value="HATPase"/>
    <property type="match status" value="1"/>
</dbReference>
<dbReference type="EMBL" id="BAABCR010000013">
    <property type="protein sequence ID" value="GAA4027762.1"/>
    <property type="molecule type" value="Genomic_DNA"/>
</dbReference>
<keyword evidence="9" id="KW-1185">Reference proteome</keyword>
<proteinExistence type="predicted"/>
<keyword evidence="5" id="KW-0418">Kinase</keyword>
<evidence type="ECO:0000313" key="8">
    <source>
        <dbReference type="EMBL" id="GAA4027762.1"/>
    </source>
</evidence>
<keyword evidence="4" id="KW-0808">Transferase</keyword>
<gene>
    <name evidence="8" type="ORF">GCM10022386_09100</name>
</gene>
<dbReference type="SUPFAM" id="SSF55785">
    <property type="entry name" value="PYP-like sensor domain (PAS domain)"/>
    <property type="match status" value="1"/>
</dbReference>
<evidence type="ECO:0000259" key="7">
    <source>
        <dbReference type="PROSITE" id="PS50112"/>
    </source>
</evidence>
<dbReference type="SMART" id="SM00091">
    <property type="entry name" value="PAS"/>
    <property type="match status" value="1"/>
</dbReference>
<reference evidence="9" key="1">
    <citation type="journal article" date="2019" name="Int. J. Syst. Evol. Microbiol.">
        <title>The Global Catalogue of Microorganisms (GCM) 10K type strain sequencing project: providing services to taxonomists for standard genome sequencing and annotation.</title>
        <authorList>
            <consortium name="The Broad Institute Genomics Platform"/>
            <consortium name="The Broad Institute Genome Sequencing Center for Infectious Disease"/>
            <person name="Wu L."/>
            <person name="Ma J."/>
        </authorList>
    </citation>
    <scope>NUCLEOTIDE SEQUENCE [LARGE SCALE GENOMIC DNA]</scope>
    <source>
        <strain evidence="9">JCM 17064</strain>
    </source>
</reference>
<dbReference type="InterPro" id="IPR052162">
    <property type="entry name" value="Sensor_kinase/Photoreceptor"/>
</dbReference>
<dbReference type="InterPro" id="IPR035965">
    <property type="entry name" value="PAS-like_dom_sf"/>
</dbReference>
<dbReference type="Pfam" id="PF02518">
    <property type="entry name" value="HATPase_c"/>
    <property type="match status" value="1"/>
</dbReference>
<dbReference type="Gene3D" id="3.30.565.10">
    <property type="entry name" value="Histidine kinase-like ATPase, C-terminal domain"/>
    <property type="match status" value="1"/>
</dbReference>
<dbReference type="EC" id="2.7.13.3" evidence="2"/>
<protein>
    <recommendedName>
        <fullName evidence="2">histidine kinase</fullName>
        <ecNumber evidence="2">2.7.13.3</ecNumber>
    </recommendedName>
</protein>
<dbReference type="SUPFAM" id="SSF55874">
    <property type="entry name" value="ATPase domain of HSP90 chaperone/DNA topoisomerase II/histidine kinase"/>
    <property type="match status" value="1"/>
</dbReference>
<dbReference type="PROSITE" id="PS50112">
    <property type="entry name" value="PAS"/>
    <property type="match status" value="1"/>
</dbReference>
<dbReference type="Gene3D" id="3.30.450.20">
    <property type="entry name" value="PAS domain"/>
    <property type="match status" value="1"/>
</dbReference>
<sequence length="360" mass="41226">MKDKKALSHQYWTEVFFDISADLFFIAGYDGYFKKVNPSVCKLLGYTEEELLSQPINSFIYPDDLERTNQMRALVKNGEPLLDFENRYLTKNGDTVWLAWTSMPHFEHGLVYAIAKDVTYRKKIEEERNKLLTNLKKINQDLKKITYTASHDLRSPVNNLLSVFELLDVSKIDDSETLELIEILKITSNSLKETLNSYVDNIGHQDHLHIMVEELSLSQTVQKVLQSVQSQINEAKVTVNLNFEAFDAVSYNRVYLESIFINLITNAIKYRQPGIIPVIAISTRIKHGVRQLVVSDNGCGFDIDKVKNKIFGLHQTFHEHKDSHGIGLYLVYNHVMDMGGQIEVNSEIGKGTNFVISFKA</sequence>
<dbReference type="SMART" id="SM00387">
    <property type="entry name" value="HATPase_c"/>
    <property type="match status" value="1"/>
</dbReference>
<organism evidence="8 9">
    <name type="scientific">Flavobacterium cheonhonense</name>
    <dbReference type="NCBI Taxonomy" id="706185"/>
    <lineage>
        <taxon>Bacteria</taxon>
        <taxon>Pseudomonadati</taxon>
        <taxon>Bacteroidota</taxon>
        <taxon>Flavobacteriia</taxon>
        <taxon>Flavobacteriales</taxon>
        <taxon>Flavobacteriaceae</taxon>
        <taxon>Flavobacterium</taxon>
    </lineage>
</organism>
<dbReference type="InterPro" id="IPR003594">
    <property type="entry name" value="HATPase_dom"/>
</dbReference>
<feature type="domain" description="Histidine kinase" evidence="6">
    <location>
        <begin position="148"/>
        <end position="360"/>
    </location>
</feature>
<evidence type="ECO:0000256" key="1">
    <source>
        <dbReference type="ARBA" id="ARBA00000085"/>
    </source>
</evidence>
<dbReference type="PANTHER" id="PTHR43304">
    <property type="entry name" value="PHYTOCHROME-LIKE PROTEIN CPH1"/>
    <property type="match status" value="1"/>
</dbReference>
<dbReference type="SUPFAM" id="SSF47384">
    <property type="entry name" value="Homodimeric domain of signal transducing histidine kinase"/>
    <property type="match status" value="1"/>
</dbReference>
<dbReference type="Pfam" id="PF08447">
    <property type="entry name" value="PAS_3"/>
    <property type="match status" value="1"/>
</dbReference>
<dbReference type="InterPro" id="IPR004358">
    <property type="entry name" value="Sig_transdc_His_kin-like_C"/>
</dbReference>
<dbReference type="InterPro" id="IPR036097">
    <property type="entry name" value="HisK_dim/P_sf"/>
</dbReference>
<dbReference type="CDD" id="cd00082">
    <property type="entry name" value="HisKA"/>
    <property type="match status" value="1"/>
</dbReference>
<evidence type="ECO:0000256" key="4">
    <source>
        <dbReference type="ARBA" id="ARBA00022679"/>
    </source>
</evidence>
<dbReference type="InterPro" id="IPR036890">
    <property type="entry name" value="HATPase_C_sf"/>
</dbReference>
<name>A0ABP7TMJ9_9FLAO</name>
<dbReference type="InterPro" id="IPR000014">
    <property type="entry name" value="PAS"/>
</dbReference>
<evidence type="ECO:0000256" key="2">
    <source>
        <dbReference type="ARBA" id="ARBA00012438"/>
    </source>
</evidence>
<dbReference type="CDD" id="cd00130">
    <property type="entry name" value="PAS"/>
    <property type="match status" value="1"/>
</dbReference>
<dbReference type="PROSITE" id="PS50109">
    <property type="entry name" value="HIS_KIN"/>
    <property type="match status" value="1"/>
</dbReference>